<feature type="domain" description="Rhamnogalacturonase A/B/Epimerase-like pectate lyase" evidence="1">
    <location>
        <begin position="46"/>
        <end position="96"/>
    </location>
</feature>
<reference evidence="2 3" key="1">
    <citation type="submission" date="2024-06" db="EMBL/GenBank/DDBJ databases">
        <title>Sorghum-associated microbial communities from plants grown in Nebraska, USA.</title>
        <authorList>
            <person name="Schachtman D."/>
        </authorList>
    </citation>
    <scope>NUCLEOTIDE SEQUENCE [LARGE SCALE GENOMIC DNA]</scope>
    <source>
        <strain evidence="2 3">1073</strain>
    </source>
</reference>
<proteinExistence type="predicted"/>
<sequence length="478" mass="48288">MGKKISDLSLLQLLAGNEWLEVAIGGGSPASMKVLATSLVMGGLRWFNVKDYGALGDGATDDTVAIQAAITACAAAGGGVVYFPAAIYIIAGALADTGGANAQILLPSIDVSSGNQISVLLLGPTPPTPVVSVIGAMPLPTGGAILKSTLATGTGGNCIGCKGPSGSFNGFSNLLVGMHNLRVRMPANPGHSAIDLSRVTAVSVNEVMVDTGTYNVAAIAEPTTATSYGIKFPALNNGAKTSIGVVNAVGFYKGFLFGEHLTAREMNAWGCEYAAESPAGFHAMMIERFQSIHCKYGITGTGGASFLKISQFNIEHAASGWMATVADIVDASNLLNGNLSWHSVLAGSGVSAVFNKTGGSGLLCVSLDLSVANSVAPVVTQAGTAVTLAASDAGNYIRFTAATAKTYTVQPNSTVALPTNGEWHLRNVGAGNLTIVQGAGVTISPPASGTLVVAPGAAVTLKRVGVDTFDLIGQTVSA</sequence>
<gene>
    <name evidence="2" type="ORF">ABIC75_002201</name>
</gene>
<dbReference type="InterPro" id="IPR012334">
    <property type="entry name" value="Pectin_lyas_fold"/>
</dbReference>
<dbReference type="Proteomes" id="UP001549184">
    <property type="component" value="Unassembled WGS sequence"/>
</dbReference>
<dbReference type="InterPro" id="IPR024535">
    <property type="entry name" value="RHGA/B-epi-like_pectate_lyase"/>
</dbReference>
<organism evidence="2 3">
    <name type="scientific">Dyella japonica</name>
    <dbReference type="NCBI Taxonomy" id="231455"/>
    <lineage>
        <taxon>Bacteria</taxon>
        <taxon>Pseudomonadati</taxon>
        <taxon>Pseudomonadota</taxon>
        <taxon>Gammaproteobacteria</taxon>
        <taxon>Lysobacterales</taxon>
        <taxon>Rhodanobacteraceae</taxon>
        <taxon>Dyella</taxon>
    </lineage>
</organism>
<accession>A0ABV2JUF7</accession>
<protein>
    <recommendedName>
        <fullName evidence="1">Rhamnogalacturonase A/B/Epimerase-like pectate lyase domain-containing protein</fullName>
    </recommendedName>
</protein>
<evidence type="ECO:0000313" key="3">
    <source>
        <dbReference type="Proteomes" id="UP001549184"/>
    </source>
</evidence>
<dbReference type="Gene3D" id="2.160.20.10">
    <property type="entry name" value="Single-stranded right-handed beta-helix, Pectin lyase-like"/>
    <property type="match status" value="1"/>
</dbReference>
<name>A0ABV2JUF7_9GAMM</name>
<comment type="caution">
    <text evidence="2">The sequence shown here is derived from an EMBL/GenBank/DDBJ whole genome shotgun (WGS) entry which is preliminary data.</text>
</comment>
<evidence type="ECO:0000259" key="1">
    <source>
        <dbReference type="Pfam" id="PF12708"/>
    </source>
</evidence>
<dbReference type="RefSeq" id="WP_354013879.1">
    <property type="nucleotide sequence ID" value="NZ_JBEPMU010000003.1"/>
</dbReference>
<dbReference type="EMBL" id="JBEPMU010000003">
    <property type="protein sequence ID" value="MET3652469.1"/>
    <property type="molecule type" value="Genomic_DNA"/>
</dbReference>
<keyword evidence="3" id="KW-1185">Reference proteome</keyword>
<dbReference type="SUPFAM" id="SSF51126">
    <property type="entry name" value="Pectin lyase-like"/>
    <property type="match status" value="1"/>
</dbReference>
<dbReference type="Pfam" id="PF12708">
    <property type="entry name" value="Pect-lyase_RHGA_epim"/>
    <property type="match status" value="1"/>
</dbReference>
<evidence type="ECO:0000313" key="2">
    <source>
        <dbReference type="EMBL" id="MET3652469.1"/>
    </source>
</evidence>
<dbReference type="InterPro" id="IPR011050">
    <property type="entry name" value="Pectin_lyase_fold/virulence"/>
</dbReference>